<evidence type="ECO:0000313" key="2">
    <source>
        <dbReference type="Proteomes" id="UP000807025"/>
    </source>
</evidence>
<reference evidence="1" key="1">
    <citation type="submission" date="2020-11" db="EMBL/GenBank/DDBJ databases">
        <authorList>
            <consortium name="DOE Joint Genome Institute"/>
            <person name="Ahrendt S."/>
            <person name="Riley R."/>
            <person name="Andreopoulos W."/>
            <person name="Labutti K."/>
            <person name="Pangilinan J."/>
            <person name="Ruiz-Duenas F.J."/>
            <person name="Barrasa J.M."/>
            <person name="Sanchez-Garcia M."/>
            <person name="Camarero S."/>
            <person name="Miyauchi S."/>
            <person name="Serrano A."/>
            <person name="Linde D."/>
            <person name="Babiker R."/>
            <person name="Drula E."/>
            <person name="Ayuso-Fernandez I."/>
            <person name="Pacheco R."/>
            <person name="Padilla G."/>
            <person name="Ferreira P."/>
            <person name="Barriuso J."/>
            <person name="Kellner H."/>
            <person name="Castanera R."/>
            <person name="Alfaro M."/>
            <person name="Ramirez L."/>
            <person name="Pisabarro A.G."/>
            <person name="Kuo A."/>
            <person name="Tritt A."/>
            <person name="Lipzen A."/>
            <person name="He G."/>
            <person name="Yan M."/>
            <person name="Ng V."/>
            <person name="Cullen D."/>
            <person name="Martin F."/>
            <person name="Rosso M.-N."/>
            <person name="Henrissat B."/>
            <person name="Hibbett D."/>
            <person name="Martinez A.T."/>
            <person name="Grigoriev I.V."/>
        </authorList>
    </citation>
    <scope>NUCLEOTIDE SEQUENCE</scope>
    <source>
        <strain evidence="1">ATCC 90797</strain>
    </source>
</reference>
<protein>
    <submittedName>
        <fullName evidence="1">Uncharacterized protein</fullName>
    </submittedName>
</protein>
<evidence type="ECO:0000313" key="1">
    <source>
        <dbReference type="EMBL" id="KAF9492842.1"/>
    </source>
</evidence>
<gene>
    <name evidence="1" type="ORF">BDN71DRAFT_1451010</name>
</gene>
<name>A0A9P5ZSR5_PLEER</name>
<dbReference type="EMBL" id="MU154595">
    <property type="protein sequence ID" value="KAF9492842.1"/>
    <property type="molecule type" value="Genomic_DNA"/>
</dbReference>
<accession>A0A9P5ZSR5</accession>
<dbReference type="AlphaFoldDB" id="A0A9P5ZSR5"/>
<comment type="caution">
    <text evidence="1">The sequence shown here is derived from an EMBL/GenBank/DDBJ whole genome shotgun (WGS) entry which is preliminary data.</text>
</comment>
<proteinExistence type="predicted"/>
<dbReference type="Proteomes" id="UP000807025">
    <property type="component" value="Unassembled WGS sequence"/>
</dbReference>
<keyword evidence="2" id="KW-1185">Reference proteome</keyword>
<sequence length="67" mass="7589">MYTNHGLAQDTDPSPGQYAAGVGVRVIIKVMMHVPAQLSTFFEQMKTFRVQPLGHSQYFPRRSTYIS</sequence>
<organism evidence="1 2">
    <name type="scientific">Pleurotus eryngii</name>
    <name type="common">Boletus of the steppes</name>
    <dbReference type="NCBI Taxonomy" id="5323"/>
    <lineage>
        <taxon>Eukaryota</taxon>
        <taxon>Fungi</taxon>
        <taxon>Dikarya</taxon>
        <taxon>Basidiomycota</taxon>
        <taxon>Agaricomycotina</taxon>
        <taxon>Agaricomycetes</taxon>
        <taxon>Agaricomycetidae</taxon>
        <taxon>Agaricales</taxon>
        <taxon>Pleurotineae</taxon>
        <taxon>Pleurotaceae</taxon>
        <taxon>Pleurotus</taxon>
    </lineage>
</organism>